<dbReference type="Pfam" id="PF24758">
    <property type="entry name" value="LRR_At5g56370"/>
    <property type="match status" value="1"/>
</dbReference>
<reference evidence="3" key="2">
    <citation type="submission" date="2025-08" db="UniProtKB">
        <authorList>
            <consortium name="RefSeq"/>
        </authorList>
    </citation>
    <scope>IDENTIFICATION</scope>
    <source>
        <tissue evidence="3">Leaf</tissue>
    </source>
</reference>
<dbReference type="Gene3D" id="3.80.10.10">
    <property type="entry name" value="Ribonuclease Inhibitor"/>
    <property type="match status" value="1"/>
</dbReference>
<sequence length="322" mass="36864">MSARKRIASGLDNLPQSLLCDILSFLPIKFAATTSVLSKSWRYAWAFSPNLSFRYDEGVDGAPVGGWIRYALKYKVLDLEIQIYILNNWSGPPRDVFVSKELVRLEIGTGDCCIIDLEGDCNLPSLKILRLDDVQFKDGCTGLLKLLSSCPVLEELAMVDMRWHDWDVCYDNASKYPTTNFDKLVWAKLKLGRKAKQEEEENVAGDVTDFWKVISNVEILVLKSETLEVLTEDHMPVFKNLSQLTIEKKTGPKLKWESLQSLLNNSPNLETLFLKVTNHASWRFGQPLQKVSKKFECGEDKESFMEDVKQFLEEVEMTFEEE</sequence>
<dbReference type="PANTHER" id="PTHR31293:SF12">
    <property type="entry name" value="RNI-LIKE SUPERFAMILY PROTEIN"/>
    <property type="match status" value="1"/>
</dbReference>
<dbReference type="InterPro" id="IPR055411">
    <property type="entry name" value="LRR_FXL15/At3g58940/PEG3-like"/>
</dbReference>
<dbReference type="InterPro" id="IPR036047">
    <property type="entry name" value="F-box-like_dom_sf"/>
</dbReference>
<evidence type="ECO:0000313" key="2">
    <source>
        <dbReference type="Proteomes" id="UP000694864"/>
    </source>
</evidence>
<accession>A0ABM0SKD8</accession>
<evidence type="ECO:0000313" key="3">
    <source>
        <dbReference type="RefSeq" id="XP_010412404.1"/>
    </source>
</evidence>
<evidence type="ECO:0000259" key="1">
    <source>
        <dbReference type="SMART" id="SM00256"/>
    </source>
</evidence>
<dbReference type="Proteomes" id="UP000694864">
    <property type="component" value="Chromosome 6"/>
</dbReference>
<dbReference type="InterPro" id="IPR032675">
    <property type="entry name" value="LRR_dom_sf"/>
</dbReference>
<dbReference type="RefSeq" id="XP_010412404.1">
    <property type="nucleotide sequence ID" value="XM_010414102.1"/>
</dbReference>
<protein>
    <submittedName>
        <fullName evidence="3">F-box/LRR-repeat protein At4g14096-like</fullName>
    </submittedName>
</protein>
<dbReference type="Pfam" id="PF00646">
    <property type="entry name" value="F-box"/>
    <property type="match status" value="1"/>
</dbReference>
<feature type="domain" description="F-box" evidence="1">
    <location>
        <begin position="14"/>
        <end position="54"/>
    </location>
</feature>
<dbReference type="PANTHER" id="PTHR31293">
    <property type="entry name" value="RNI-LIKE SUPERFAMILY PROTEIN"/>
    <property type="match status" value="1"/>
</dbReference>
<dbReference type="SUPFAM" id="SSF52047">
    <property type="entry name" value="RNI-like"/>
    <property type="match status" value="1"/>
</dbReference>
<dbReference type="SUPFAM" id="SSF81383">
    <property type="entry name" value="F-box domain"/>
    <property type="match status" value="1"/>
</dbReference>
<reference evidence="2" key="1">
    <citation type="journal article" date="2014" name="Nat. Commun.">
        <title>The emerging biofuel crop Camelina sativa retains a highly undifferentiated hexaploid genome structure.</title>
        <authorList>
            <person name="Kagale S."/>
            <person name="Koh C."/>
            <person name="Nixon J."/>
            <person name="Bollina V."/>
            <person name="Clarke W.E."/>
            <person name="Tuteja R."/>
            <person name="Spillane C."/>
            <person name="Robinson S.J."/>
            <person name="Links M.G."/>
            <person name="Clarke C."/>
            <person name="Higgins E.E."/>
            <person name="Huebert T."/>
            <person name="Sharpe A.G."/>
            <person name="Parkin I.A."/>
        </authorList>
    </citation>
    <scope>NUCLEOTIDE SEQUENCE [LARGE SCALE GENOMIC DNA]</scope>
    <source>
        <strain evidence="2">cv. DH55</strain>
    </source>
</reference>
<dbReference type="InterPro" id="IPR055294">
    <property type="entry name" value="FBL60-like"/>
</dbReference>
<keyword evidence="2" id="KW-1185">Reference proteome</keyword>
<gene>
    <name evidence="3" type="primary">LOC104698693</name>
</gene>
<organism evidence="2 3">
    <name type="scientific">Camelina sativa</name>
    <name type="common">False flax</name>
    <name type="synonym">Myagrum sativum</name>
    <dbReference type="NCBI Taxonomy" id="90675"/>
    <lineage>
        <taxon>Eukaryota</taxon>
        <taxon>Viridiplantae</taxon>
        <taxon>Streptophyta</taxon>
        <taxon>Embryophyta</taxon>
        <taxon>Tracheophyta</taxon>
        <taxon>Spermatophyta</taxon>
        <taxon>Magnoliopsida</taxon>
        <taxon>eudicotyledons</taxon>
        <taxon>Gunneridae</taxon>
        <taxon>Pentapetalae</taxon>
        <taxon>rosids</taxon>
        <taxon>malvids</taxon>
        <taxon>Brassicales</taxon>
        <taxon>Brassicaceae</taxon>
        <taxon>Camelineae</taxon>
        <taxon>Camelina</taxon>
    </lineage>
</organism>
<proteinExistence type="predicted"/>
<dbReference type="CDD" id="cd22160">
    <property type="entry name" value="F-box_AtFBL13-like"/>
    <property type="match status" value="1"/>
</dbReference>
<dbReference type="InterPro" id="IPR001810">
    <property type="entry name" value="F-box_dom"/>
</dbReference>
<dbReference type="SMART" id="SM00256">
    <property type="entry name" value="FBOX"/>
    <property type="match status" value="1"/>
</dbReference>
<dbReference type="InterPro" id="IPR053781">
    <property type="entry name" value="F-box_AtFBL13-like"/>
</dbReference>
<name>A0ABM0SKD8_CAMSA</name>
<dbReference type="GeneID" id="104698693"/>